<evidence type="ECO:0000256" key="7">
    <source>
        <dbReference type="RuleBase" id="RU363000"/>
    </source>
</evidence>
<feature type="compositionally biased region" description="Basic and acidic residues" evidence="9">
    <location>
        <begin position="148"/>
        <end position="159"/>
    </location>
</feature>
<evidence type="ECO:0000256" key="4">
    <source>
        <dbReference type="ARBA" id="ARBA00022989"/>
    </source>
</evidence>
<evidence type="ECO:0000256" key="3">
    <source>
        <dbReference type="ARBA" id="ARBA00022792"/>
    </source>
</evidence>
<evidence type="ECO:0000256" key="9">
    <source>
        <dbReference type="SAM" id="MobiDB-lite"/>
    </source>
</evidence>
<evidence type="ECO:0000256" key="6">
    <source>
        <dbReference type="ARBA" id="ARBA00023136"/>
    </source>
</evidence>
<keyword evidence="3 7" id="KW-0999">Mitochondrion inner membrane</keyword>
<keyword evidence="5 7" id="KW-0496">Mitochondrion</keyword>
<keyword evidence="6" id="KW-0472">Membrane</keyword>
<keyword evidence="8" id="KW-0175">Coiled coil</keyword>
<keyword evidence="2 7" id="KW-0812">Transmembrane</keyword>
<evidence type="ECO:0000313" key="10">
    <source>
        <dbReference type="EMBL" id="KAL0276677.1"/>
    </source>
</evidence>
<dbReference type="EMBL" id="JARGDH010000002">
    <property type="protein sequence ID" value="KAL0276676.1"/>
    <property type="molecule type" value="Genomic_DNA"/>
</dbReference>
<dbReference type="AlphaFoldDB" id="A0AAW2I3J8"/>
<accession>A0AAW2I3J8</accession>
<dbReference type="PANTHER" id="PTHR15415:SF7">
    <property type="entry name" value="MICOS COMPLEX SUBUNIT MIC60"/>
    <property type="match status" value="1"/>
</dbReference>
<comment type="caution">
    <text evidence="10">The sequence shown here is derived from an EMBL/GenBank/DDBJ whole genome shotgun (WGS) entry which is preliminary data.</text>
</comment>
<proteinExistence type="inferred from homology"/>
<dbReference type="Pfam" id="PF09731">
    <property type="entry name" value="Mitofilin"/>
    <property type="match status" value="1"/>
</dbReference>
<organism evidence="10">
    <name type="scientific">Menopon gallinae</name>
    <name type="common">poultry shaft louse</name>
    <dbReference type="NCBI Taxonomy" id="328185"/>
    <lineage>
        <taxon>Eukaryota</taxon>
        <taxon>Metazoa</taxon>
        <taxon>Ecdysozoa</taxon>
        <taxon>Arthropoda</taxon>
        <taxon>Hexapoda</taxon>
        <taxon>Insecta</taxon>
        <taxon>Pterygota</taxon>
        <taxon>Neoptera</taxon>
        <taxon>Paraneoptera</taxon>
        <taxon>Psocodea</taxon>
        <taxon>Troctomorpha</taxon>
        <taxon>Phthiraptera</taxon>
        <taxon>Amblycera</taxon>
        <taxon>Menoponidae</taxon>
        <taxon>Menopon</taxon>
    </lineage>
</organism>
<evidence type="ECO:0000256" key="2">
    <source>
        <dbReference type="ARBA" id="ARBA00022692"/>
    </source>
</evidence>
<dbReference type="GO" id="GO:0061617">
    <property type="term" value="C:MICOS complex"/>
    <property type="evidence" value="ECO:0007669"/>
    <property type="project" value="TreeGrafter"/>
</dbReference>
<sequence>MLPNAPKIPSCNFIWKRRVSNGPSRLYLVTQYYGKGGYFRQRNSRLGLNYRTYSEQGPCPKPQPVCGPPKKKLPGFGTTFAILGLGTAAVVAYAKYDCDFRKFIQEKAPAFDEFIKITTQEEDTYLETWEKFTNYIWSLFEFSWPTKDDKPKQPKKDEGPPCPPPPEVKYEAPRSAFEPMLVEIPEDQKDQKPQTYNEIRVLQPPTPEIPVPDPVIIEETQRPEIEVDLPEYHPKSVVELEKHIAEAAKESIHAYHKAICALREHAETVYELLEKKIDKIEPDFWNNLRNKTAEKDKMIDDAEASVDMASTKIQKLNSILDDPAFSAPDSLKIQAKRNIGKVLLDMDKAKRELALERERTSITDKYWQEVEQARRYFQDELEILFPQIKIDEKKYDIKPGELDLLLVHAYHHVLFYQKELKKLETLGEHRLNACLKKEGCPEIDECALQERVEQEVCKQKRELFEDLQKKLLSIKAEQERDIKAQLKRQLEAAEDFIQDTVAAKQKEMDRKLQRKIDESVEVERQAYKKKLAEMVGRMQGVEAALQSRLLTDRLATQAQALFACCQSLLRALRTGKPGVHYTKGLKPLEAEISAIERASDNSDPLVTAVIKAIPEEARSRGVYPEIALRERFLKVERTARRLALIPDEGASLPRYLISFLQSFLLFRSVNPIPTCELNDEPINVAQLDTYDILERARYWLDRGDFSMALKYMNLLKGAPRQVSCEWMKETRIFLETQQAADALLAYAAATGQQYT</sequence>
<evidence type="ECO:0000256" key="5">
    <source>
        <dbReference type="ARBA" id="ARBA00023128"/>
    </source>
</evidence>
<comment type="function">
    <text evidence="7">Component of the MICOS complex, a large protein complex of the mitochondrial inner membrane that plays crucial roles in the maintenance of crista junctions, inner membrane architecture, and formation of contact sites to the outer membrane.</text>
</comment>
<comment type="subcellular location">
    <subcellularLocation>
        <location evidence="7">Mitochondrion inner membrane</location>
        <topology evidence="7">Single-pass membrane protein</topology>
    </subcellularLocation>
</comment>
<reference evidence="10" key="1">
    <citation type="journal article" date="2024" name="Gigascience">
        <title>Chromosome-level genome of the poultry shaft louse Menopon gallinae provides insight into the host-switching and adaptive evolution of parasitic lice.</title>
        <authorList>
            <person name="Xu Y."/>
            <person name="Ma L."/>
            <person name="Liu S."/>
            <person name="Liang Y."/>
            <person name="Liu Q."/>
            <person name="He Z."/>
            <person name="Tian L."/>
            <person name="Duan Y."/>
            <person name="Cai W."/>
            <person name="Li H."/>
            <person name="Song F."/>
        </authorList>
    </citation>
    <scope>NUCLEOTIDE SEQUENCE</scope>
    <source>
        <strain evidence="10">Cailab_2023a</strain>
    </source>
</reference>
<feature type="region of interest" description="Disordered" evidence="9">
    <location>
        <begin position="148"/>
        <end position="170"/>
    </location>
</feature>
<name>A0AAW2I3J8_9NEOP</name>
<dbReference type="EMBL" id="JARGDH010000002">
    <property type="protein sequence ID" value="KAL0276677.1"/>
    <property type="molecule type" value="Genomic_DNA"/>
</dbReference>
<evidence type="ECO:0000256" key="8">
    <source>
        <dbReference type="SAM" id="Coils"/>
    </source>
</evidence>
<dbReference type="InterPro" id="IPR019133">
    <property type="entry name" value="MIC60"/>
</dbReference>
<protein>
    <recommendedName>
        <fullName evidence="7">MICOS complex subunit MIC60</fullName>
    </recommendedName>
    <alternativeName>
        <fullName evidence="7">Mitofilin</fullName>
    </alternativeName>
</protein>
<gene>
    <name evidence="10" type="ORF">PYX00_004193</name>
</gene>
<comment type="subunit">
    <text evidence="7">Component of the mitochondrial contact site and cristae organizing system (MICOS) complex.</text>
</comment>
<keyword evidence="4" id="KW-1133">Transmembrane helix</keyword>
<evidence type="ECO:0000256" key="1">
    <source>
        <dbReference type="ARBA" id="ARBA00010877"/>
    </source>
</evidence>
<comment type="similarity">
    <text evidence="1 7">Belongs to the MICOS complex subunit Mic60 family.</text>
</comment>
<dbReference type="PANTHER" id="PTHR15415">
    <property type="entry name" value="MITOFILIN"/>
    <property type="match status" value="1"/>
</dbReference>
<feature type="coiled-coil region" evidence="8">
    <location>
        <begin position="457"/>
        <end position="496"/>
    </location>
</feature>
<dbReference type="GO" id="GO:0042407">
    <property type="term" value="P:cristae formation"/>
    <property type="evidence" value="ECO:0007669"/>
    <property type="project" value="TreeGrafter"/>
</dbReference>